<comment type="caution">
    <text evidence="2">The sequence shown here is derived from an EMBL/GenBank/DDBJ whole genome shotgun (WGS) entry which is preliminary data.</text>
</comment>
<accession>A0AA37UCP0</accession>
<keyword evidence="3" id="KW-1185">Reference proteome</keyword>
<evidence type="ECO:0008006" key="4">
    <source>
        <dbReference type="Google" id="ProtNLM"/>
    </source>
</evidence>
<evidence type="ECO:0000256" key="1">
    <source>
        <dbReference type="SAM" id="MobiDB-lite"/>
    </source>
</evidence>
<reference evidence="2 3" key="1">
    <citation type="journal article" date="2014" name="Int. J. Syst. Evol. Microbiol.">
        <title>Complete genome sequence of Corynebacterium casei LMG S-19264T (=DSM 44701T), isolated from a smear-ripened cheese.</title>
        <authorList>
            <consortium name="US DOE Joint Genome Institute (JGI-PGF)"/>
            <person name="Walter F."/>
            <person name="Albersmeier A."/>
            <person name="Kalinowski J."/>
            <person name="Ruckert C."/>
        </authorList>
    </citation>
    <scope>NUCLEOTIDE SEQUENCE [LARGE SCALE GENOMIC DNA]</scope>
    <source>
        <strain evidence="2 3">NBRC 112289</strain>
    </source>
</reference>
<organism evidence="2 3">
    <name type="scientific">Arenivirga flava</name>
    <dbReference type="NCBI Taxonomy" id="1930060"/>
    <lineage>
        <taxon>Bacteria</taxon>
        <taxon>Bacillati</taxon>
        <taxon>Actinomycetota</taxon>
        <taxon>Actinomycetes</taxon>
        <taxon>Micrococcales</taxon>
        <taxon>Microbacteriaceae</taxon>
        <taxon>Arenivirga</taxon>
    </lineage>
</organism>
<evidence type="ECO:0000313" key="3">
    <source>
        <dbReference type="Proteomes" id="UP001157160"/>
    </source>
</evidence>
<evidence type="ECO:0000313" key="2">
    <source>
        <dbReference type="EMBL" id="GMA28263.1"/>
    </source>
</evidence>
<dbReference type="EMBL" id="BSUL01000001">
    <property type="protein sequence ID" value="GMA28263.1"/>
    <property type="molecule type" value="Genomic_DNA"/>
</dbReference>
<sequence length="327" mass="36258">MHRADPTVRLTGRERSRSARDRHDVPLDDLLLIPGLVPQLTARELQRSAERGAIERIGRGAYVDRREWSLLRADERALLRALAYARQHPEAVLSHSSAALVHGLPVAIPPARPEVLRLRSQHDLGGNGVRARSSVAPAEAITVDDVRVVPIERTVLDLAATLPFREALAPIDGYLARGGSRDALDDLLGGLRIRGARRAEVAVAHGDAGAANGGESLSRGTVHELGFPASVVQMPVPGTPHQTDLGWPEFELRGELDGFQKYVDPRYTDGRTPAQIAFAEKRREDEIRLITGHRFVRWTFEDALRVQPFRRALLRAGLPQQQRRRTR</sequence>
<proteinExistence type="predicted"/>
<name>A0AA37UCP0_9MICO</name>
<feature type="region of interest" description="Disordered" evidence="1">
    <location>
        <begin position="1"/>
        <end position="21"/>
    </location>
</feature>
<gene>
    <name evidence="2" type="ORF">GCM10025874_15160</name>
</gene>
<protein>
    <recommendedName>
        <fullName evidence="4">Type IV toxin-antitoxin system AbiEi family antitoxin domain-containing protein</fullName>
    </recommendedName>
</protein>
<dbReference type="Proteomes" id="UP001157160">
    <property type="component" value="Unassembled WGS sequence"/>
</dbReference>
<dbReference type="AlphaFoldDB" id="A0AA37UCP0"/>